<dbReference type="Pfam" id="PF09931">
    <property type="entry name" value="Phage_phiJL001_Gp84_N"/>
    <property type="match status" value="1"/>
</dbReference>
<protein>
    <submittedName>
        <fullName evidence="2">Putative phage protein (TIGR02218 family)</fullName>
    </submittedName>
</protein>
<dbReference type="NCBIfam" id="TIGR02218">
    <property type="entry name" value="phg_TIGR02218"/>
    <property type="match status" value="1"/>
</dbReference>
<feature type="domain" description="Bacteriophage phiJL001 Gp84 C-terminal" evidence="1">
    <location>
        <begin position="232"/>
        <end position="272"/>
    </location>
</feature>
<proteinExistence type="predicted"/>
<name>A0A7W6E898_9HYPH</name>
<organism evidence="2 3">
    <name type="scientific">Aureimonas pseudogalii</name>
    <dbReference type="NCBI Taxonomy" id="1744844"/>
    <lineage>
        <taxon>Bacteria</taxon>
        <taxon>Pseudomonadati</taxon>
        <taxon>Pseudomonadota</taxon>
        <taxon>Alphaproteobacteria</taxon>
        <taxon>Hyphomicrobiales</taxon>
        <taxon>Aurantimonadaceae</taxon>
        <taxon>Aureimonas</taxon>
    </lineage>
</organism>
<dbReference type="RefSeq" id="WP_183197298.1">
    <property type="nucleotide sequence ID" value="NZ_JACIEK010000001.1"/>
</dbReference>
<dbReference type="InterPro" id="IPR011928">
    <property type="entry name" value="Phage_phiJL001_Gp84"/>
</dbReference>
<evidence type="ECO:0000259" key="1">
    <source>
        <dbReference type="Pfam" id="PF09356"/>
    </source>
</evidence>
<dbReference type="Proteomes" id="UP000542776">
    <property type="component" value="Unassembled WGS sequence"/>
</dbReference>
<evidence type="ECO:0000313" key="3">
    <source>
        <dbReference type="Proteomes" id="UP000542776"/>
    </source>
</evidence>
<reference evidence="2 3" key="1">
    <citation type="submission" date="2020-08" db="EMBL/GenBank/DDBJ databases">
        <title>Genomic Encyclopedia of Type Strains, Phase IV (KMG-IV): sequencing the most valuable type-strain genomes for metagenomic binning, comparative biology and taxonomic classification.</title>
        <authorList>
            <person name="Goeker M."/>
        </authorList>
    </citation>
    <scope>NUCLEOTIDE SEQUENCE [LARGE SCALE GENOMIC DNA]</scope>
    <source>
        <strain evidence="2 3">DSM 102238</strain>
    </source>
</reference>
<keyword evidence="3" id="KW-1185">Reference proteome</keyword>
<sequence length="291" mass="31226">MRVLGEDLARRLAEPATTLANAWRLRRPDGRIDGFTDHDENLVFAGTTFRAATGWTAGEAESALGLAAGTQGVEGALSSDALDEAEIAAGLFDGARVEIFRVDWRMPAAAALVEVCDLGEVTRGRGGFTAELRSLAARLDRIHGRTYRRRCDAALGDRRCGVDLHAWTRRGTLVRREGEATIVAGLPDLDRALFERGRIALGENGEPADIRDLAPAAEDGCWRVTPVRQPAGATSDATVRLVAGCDRSFRTCRDRFANGVNFRGFPHLPGTDIALGVAKRDAAHDGTPVVA</sequence>
<dbReference type="Pfam" id="PF09356">
    <property type="entry name" value="Phage_BR0599"/>
    <property type="match status" value="1"/>
</dbReference>
<dbReference type="EMBL" id="JACIEK010000001">
    <property type="protein sequence ID" value="MBB3996565.1"/>
    <property type="molecule type" value="Genomic_DNA"/>
</dbReference>
<gene>
    <name evidence="2" type="ORF">GGR04_000386</name>
</gene>
<accession>A0A7W6E898</accession>
<dbReference type="AlphaFoldDB" id="A0A7W6E898"/>
<comment type="caution">
    <text evidence="2">The sequence shown here is derived from an EMBL/GenBank/DDBJ whole genome shotgun (WGS) entry which is preliminary data.</text>
</comment>
<evidence type="ECO:0000313" key="2">
    <source>
        <dbReference type="EMBL" id="MBB3996565.1"/>
    </source>
</evidence>
<dbReference type="InterPro" id="IPR018964">
    <property type="entry name" value="Phage_phiJL001_Gp84_C"/>
</dbReference>